<keyword evidence="7" id="KW-1185">Reference proteome</keyword>
<evidence type="ECO:0000256" key="1">
    <source>
        <dbReference type="ARBA" id="ARBA00022475"/>
    </source>
</evidence>
<dbReference type="SUPFAM" id="SSF53850">
    <property type="entry name" value="Periplasmic binding protein-like II"/>
    <property type="match status" value="1"/>
</dbReference>
<keyword evidence="1" id="KW-1003">Cell membrane</keyword>
<sequence>MRNIKRPMEKEAGDGMRAGAALGAAGKVAIGLLALALSGCTGEERTHPERTDALPISLMVTLHQPSEPSREMLDIFNRMIGAELQIDWVPSDIYREKLLNAVETNTLKKVTGVNESDYYLLKNAIRSEMFWEIGPFLDAYPNLSKLDPKVLRQTAVDGKLYGLYSERWPSRQGLIIRKDWMDKLGLRPPETTDELYTLLSRFTKDDPDGNGKADTYGLTDRNDLIYGAFKTFSSYFGTPNNWTLSNGRPQPDFMTGAYLDTMDYMKKLYDEGLINRDFAVTSKQIQRYRFLTGQSGVMVGAMDDAPRLQDELKRIQPNAELALVNRIEGPQGFGIWSIPDYSGIFLFSKRAIPTESELKRILAVYDRMLEPGPTNFLRYGIQDKHYKVIEGKVAPEPGMNEDRNANVLPFYSLMIQNISNPGLLRLSDKGQQPLVVLAQRLTDDNGKHLIRDPMLGLSSPTYDAKGTELSDIITNATYHYILGQLDRKGFEEQVKLWRQAGGDKVMEELAQAHAAKPGEATK</sequence>
<evidence type="ECO:0000313" key="6">
    <source>
        <dbReference type="EMBL" id="WNQ12873.1"/>
    </source>
</evidence>
<dbReference type="RefSeq" id="WP_315606652.1">
    <property type="nucleotide sequence ID" value="NZ_CP130318.1"/>
</dbReference>
<evidence type="ECO:0000256" key="2">
    <source>
        <dbReference type="ARBA" id="ARBA00022729"/>
    </source>
</evidence>
<dbReference type="PANTHER" id="PTHR43649:SF33">
    <property type="entry name" value="POLYGALACTURONAN_RHAMNOGALACTURONAN-BINDING PROTEIN YTCQ"/>
    <property type="match status" value="1"/>
</dbReference>
<keyword evidence="4" id="KW-0564">Palmitate</keyword>
<accession>A0AA96LH38</accession>
<evidence type="ECO:0000256" key="3">
    <source>
        <dbReference type="ARBA" id="ARBA00023136"/>
    </source>
</evidence>
<keyword evidence="3" id="KW-0472">Membrane</keyword>
<protein>
    <submittedName>
        <fullName evidence="6">Extracellular solute-binding protein</fullName>
    </submittedName>
</protein>
<dbReference type="EMBL" id="CP130318">
    <property type="protein sequence ID" value="WNQ12873.1"/>
    <property type="molecule type" value="Genomic_DNA"/>
</dbReference>
<evidence type="ECO:0000256" key="4">
    <source>
        <dbReference type="ARBA" id="ARBA00023139"/>
    </source>
</evidence>
<dbReference type="Gene3D" id="3.40.190.10">
    <property type="entry name" value="Periplasmic binding protein-like II"/>
    <property type="match status" value="2"/>
</dbReference>
<dbReference type="InterPro" id="IPR006059">
    <property type="entry name" value="SBP"/>
</dbReference>
<dbReference type="Pfam" id="PF01547">
    <property type="entry name" value="SBP_bac_1"/>
    <property type="match status" value="1"/>
</dbReference>
<name>A0AA96LH38_9BACL</name>
<keyword evidence="2" id="KW-0732">Signal</keyword>
<proteinExistence type="predicted"/>
<evidence type="ECO:0000313" key="7">
    <source>
        <dbReference type="Proteomes" id="UP001305702"/>
    </source>
</evidence>
<dbReference type="PANTHER" id="PTHR43649">
    <property type="entry name" value="ARABINOSE-BINDING PROTEIN-RELATED"/>
    <property type="match status" value="1"/>
</dbReference>
<dbReference type="Proteomes" id="UP001305702">
    <property type="component" value="Chromosome"/>
</dbReference>
<reference evidence="6 7" key="1">
    <citation type="submission" date="2022-02" db="EMBL/GenBank/DDBJ databases">
        <title>Paenibacillus sp. MBLB1776 Whole Genome Shotgun Sequencing.</title>
        <authorList>
            <person name="Hwang C.Y."/>
            <person name="Cho E.-S."/>
            <person name="Seo M.-J."/>
        </authorList>
    </citation>
    <scope>NUCLEOTIDE SEQUENCE [LARGE SCALE GENOMIC DNA]</scope>
    <source>
        <strain evidence="6 7">MBLB1776</strain>
    </source>
</reference>
<organism evidence="6 7">
    <name type="scientific">Paenibacillus aurantius</name>
    <dbReference type="NCBI Taxonomy" id="2918900"/>
    <lineage>
        <taxon>Bacteria</taxon>
        <taxon>Bacillati</taxon>
        <taxon>Bacillota</taxon>
        <taxon>Bacilli</taxon>
        <taxon>Bacillales</taxon>
        <taxon>Paenibacillaceae</taxon>
        <taxon>Paenibacillus</taxon>
    </lineage>
</organism>
<gene>
    <name evidence="6" type="ORF">MJA45_07535</name>
</gene>
<dbReference type="KEGG" id="paun:MJA45_07535"/>
<dbReference type="InterPro" id="IPR050490">
    <property type="entry name" value="Bact_solute-bd_prot1"/>
</dbReference>
<dbReference type="AlphaFoldDB" id="A0AA96LH38"/>
<keyword evidence="5" id="KW-0449">Lipoprotein</keyword>
<evidence type="ECO:0000256" key="5">
    <source>
        <dbReference type="ARBA" id="ARBA00023288"/>
    </source>
</evidence>